<sequence>MENFSSKPFNEHSIKPLVETEWLEKHLNDPDLRIIDATVQVSLWPFPRIKSGWRGFKRCHIPGAIFIDHRKLADPAKPSYTFTLPPKEHFAKMIGSAGIGNHHRVVIYDSRENMWAARLWWMFRKFGFDQVAVLNGGLKAWLQEKRATSKKVSKYSETTFTPQERRGLIVNKEVVLLALEDNNTCIVSALGRRQHRGEKNEYKRRGHIPGAKNVTAWEILDRETGRYRSREELRVKFEEVLKLPKIITYCGGGIAASSDAFVLNLLGHKNVAVYDGGLIEWGSDPKLPLEIDTAV</sequence>
<feature type="domain" description="Rhodanese" evidence="3">
    <location>
        <begin position="194"/>
        <end position="290"/>
    </location>
</feature>
<dbReference type="Pfam" id="PF00581">
    <property type="entry name" value="Rhodanese"/>
    <property type="match status" value="2"/>
</dbReference>
<protein>
    <submittedName>
        <fullName evidence="4">Thiosulfate sulfurtransferase</fullName>
    </submittedName>
</protein>
<reference evidence="5" key="1">
    <citation type="submission" date="2015-08" db="EMBL/GenBank/DDBJ databases">
        <authorList>
            <person name="Kim K.M."/>
        </authorList>
    </citation>
    <scope>NUCLEOTIDE SEQUENCE [LARGE SCALE GENOMIC DNA]</scope>
    <source>
        <strain evidence="5">KCTC 23892</strain>
    </source>
</reference>
<proteinExistence type="predicted"/>
<keyword evidence="1 4" id="KW-0808">Transferase</keyword>
<dbReference type="CDD" id="cd01449">
    <property type="entry name" value="TST_Repeat_2"/>
    <property type="match status" value="1"/>
</dbReference>
<dbReference type="EMBL" id="CP012418">
    <property type="protein sequence ID" value="AOE48790.1"/>
    <property type="molecule type" value="Genomic_DNA"/>
</dbReference>
<dbReference type="SUPFAM" id="SSF52821">
    <property type="entry name" value="Rhodanese/Cell cycle control phosphatase"/>
    <property type="match status" value="2"/>
</dbReference>
<dbReference type="InterPro" id="IPR036873">
    <property type="entry name" value="Rhodanese-like_dom_sf"/>
</dbReference>
<dbReference type="CDD" id="cd01448">
    <property type="entry name" value="TST_Repeat_1"/>
    <property type="match status" value="1"/>
</dbReference>
<keyword evidence="2" id="KW-0677">Repeat</keyword>
<organism evidence="4 5">
    <name type="scientific">Kangiella sediminilitoris</name>
    <dbReference type="NCBI Taxonomy" id="1144748"/>
    <lineage>
        <taxon>Bacteria</taxon>
        <taxon>Pseudomonadati</taxon>
        <taxon>Pseudomonadota</taxon>
        <taxon>Gammaproteobacteria</taxon>
        <taxon>Kangiellales</taxon>
        <taxon>Kangiellaceae</taxon>
        <taxon>Kangiella</taxon>
    </lineage>
</organism>
<dbReference type="PROSITE" id="PS00380">
    <property type="entry name" value="RHODANESE_1"/>
    <property type="match status" value="1"/>
</dbReference>
<dbReference type="STRING" id="1144748.KS2013_58"/>
<dbReference type="RefSeq" id="WP_068988283.1">
    <property type="nucleotide sequence ID" value="NZ_CP012418.1"/>
</dbReference>
<dbReference type="AlphaFoldDB" id="A0A1B3B7M4"/>
<dbReference type="PANTHER" id="PTHR11364:SF27">
    <property type="entry name" value="SULFURTRANSFERASE"/>
    <property type="match status" value="1"/>
</dbReference>
<evidence type="ECO:0000256" key="1">
    <source>
        <dbReference type="ARBA" id="ARBA00022679"/>
    </source>
</evidence>
<dbReference type="PANTHER" id="PTHR11364">
    <property type="entry name" value="THIOSULFATE SULFERTANSFERASE"/>
    <property type="match status" value="1"/>
</dbReference>
<accession>A0A1B3B7M4</accession>
<dbReference type="PROSITE" id="PS50206">
    <property type="entry name" value="RHODANESE_3"/>
    <property type="match status" value="2"/>
</dbReference>
<dbReference type="Gene3D" id="3.40.250.10">
    <property type="entry name" value="Rhodanese-like domain"/>
    <property type="match status" value="2"/>
</dbReference>
<dbReference type="InterPro" id="IPR045078">
    <property type="entry name" value="TST/MPST-like"/>
</dbReference>
<name>A0A1B3B7M4_9GAMM</name>
<evidence type="ECO:0000313" key="4">
    <source>
        <dbReference type="EMBL" id="AOE48790.1"/>
    </source>
</evidence>
<dbReference type="InterPro" id="IPR001763">
    <property type="entry name" value="Rhodanese-like_dom"/>
</dbReference>
<evidence type="ECO:0000313" key="5">
    <source>
        <dbReference type="Proteomes" id="UP000094147"/>
    </source>
</evidence>
<dbReference type="InterPro" id="IPR001307">
    <property type="entry name" value="Thiosulphate_STrfase_CS"/>
</dbReference>
<dbReference type="Proteomes" id="UP000094147">
    <property type="component" value="Chromosome"/>
</dbReference>
<gene>
    <name evidence="4" type="ORF">KS2013_58</name>
</gene>
<dbReference type="GO" id="GO:0004792">
    <property type="term" value="F:thiosulfate-cyanide sulfurtransferase activity"/>
    <property type="evidence" value="ECO:0007669"/>
    <property type="project" value="InterPro"/>
</dbReference>
<feature type="domain" description="Rhodanese" evidence="3">
    <location>
        <begin position="56"/>
        <end position="150"/>
    </location>
</feature>
<evidence type="ECO:0000256" key="2">
    <source>
        <dbReference type="ARBA" id="ARBA00022737"/>
    </source>
</evidence>
<keyword evidence="5" id="KW-1185">Reference proteome</keyword>
<dbReference type="SMART" id="SM00450">
    <property type="entry name" value="RHOD"/>
    <property type="match status" value="2"/>
</dbReference>
<evidence type="ECO:0000259" key="3">
    <source>
        <dbReference type="PROSITE" id="PS50206"/>
    </source>
</evidence>
<dbReference type="KEGG" id="ksd:KS2013_58"/>